<dbReference type="InterPro" id="IPR035543">
    <property type="entry name" value="eIF-2B_epsilon_N"/>
</dbReference>
<dbReference type="OMA" id="NIAICAP"/>
<dbReference type="GO" id="GO:0005085">
    <property type="term" value="F:guanyl-nucleotide exchange factor activity"/>
    <property type="evidence" value="ECO:0007669"/>
    <property type="project" value="TreeGrafter"/>
</dbReference>
<dbReference type="InterPro" id="IPR051956">
    <property type="entry name" value="eIF2B_epsilon"/>
</dbReference>
<dbReference type="AlphaFoldDB" id="M3IHA3"/>
<dbReference type="STRING" id="1245528.M3IHA3"/>
<sequence>TKKSKDIIDERFQAIVLTDSFETRFMPLTAIHPRCLLPLGNVPLIEYTLEFLATAGVNEVYLMCSAHADQIQKYIENSKWMSDTSPFTMTTIMSVESRSVGDAMRDLDNRGLITGDFLLVSGDVVTNIDFSKVMQFHKQKKAQDRDHILTMVLNQASPLHRTRSHVEPATFVVDKESHKCLYYQGIPPVDGKKGCINIEPELLEDITGEFMIRNDLIDCHVDICTPHVPQIFQDNFDYQYLRSDFVKGVLTSDLVKKTIYAYISKDSSEYAGRVESWSTYDAVSQDILAR</sequence>
<dbReference type="Proteomes" id="UP000011777">
    <property type="component" value="Unassembled WGS sequence"/>
</dbReference>
<dbReference type="Pfam" id="PF00483">
    <property type="entry name" value="NTP_transferase"/>
    <property type="match status" value="1"/>
</dbReference>
<dbReference type="GO" id="GO:0003743">
    <property type="term" value="F:translation initiation factor activity"/>
    <property type="evidence" value="ECO:0007669"/>
    <property type="project" value="UniProtKB-KW"/>
</dbReference>
<dbReference type="eggNOG" id="KOG1461">
    <property type="taxonomic scope" value="Eukaryota"/>
</dbReference>
<evidence type="ECO:0000259" key="1">
    <source>
        <dbReference type="Pfam" id="PF00483"/>
    </source>
</evidence>
<keyword evidence="3" id="KW-1185">Reference proteome</keyword>
<accession>M3IHA3</accession>
<dbReference type="Gene3D" id="3.90.550.10">
    <property type="entry name" value="Spore Coat Polysaccharide Biosynthesis Protein SpsA, Chain A"/>
    <property type="match status" value="1"/>
</dbReference>
<dbReference type="InterPro" id="IPR029044">
    <property type="entry name" value="Nucleotide-diphossugar_trans"/>
</dbReference>
<dbReference type="EMBL" id="AOGT01002390">
    <property type="protein sequence ID" value="EMG45676.1"/>
    <property type="molecule type" value="Genomic_DNA"/>
</dbReference>
<keyword evidence="2" id="KW-0396">Initiation factor</keyword>
<protein>
    <submittedName>
        <fullName evidence="2">Translation initiation factor eIF-2B epsilon subunit</fullName>
    </submittedName>
</protein>
<dbReference type="GO" id="GO:0031369">
    <property type="term" value="F:translation initiation factor binding"/>
    <property type="evidence" value="ECO:0007669"/>
    <property type="project" value="TreeGrafter"/>
</dbReference>
<dbReference type="PANTHER" id="PTHR45887">
    <property type="entry name" value="TRANSLATION INITIATION FACTOR EIF-2B SUBUNIT EPSILON"/>
    <property type="match status" value="1"/>
</dbReference>
<feature type="non-terminal residue" evidence="2">
    <location>
        <position position="290"/>
    </location>
</feature>
<feature type="non-terminal residue" evidence="2">
    <location>
        <position position="1"/>
    </location>
</feature>
<dbReference type="GO" id="GO:0005851">
    <property type="term" value="C:eukaryotic translation initiation factor 2B complex"/>
    <property type="evidence" value="ECO:0007669"/>
    <property type="project" value="TreeGrafter"/>
</dbReference>
<dbReference type="PANTHER" id="PTHR45887:SF1">
    <property type="entry name" value="TRANSLATION INITIATION FACTOR EIF-2B SUBUNIT EPSILON"/>
    <property type="match status" value="1"/>
</dbReference>
<dbReference type="InterPro" id="IPR005835">
    <property type="entry name" value="NTP_transferase_dom"/>
</dbReference>
<dbReference type="HOGENOM" id="CLU_835451_0_0_1"/>
<dbReference type="OrthoDB" id="424572at2759"/>
<gene>
    <name evidence="2" type="ORF">G210_4125</name>
</gene>
<dbReference type="SUPFAM" id="SSF53448">
    <property type="entry name" value="Nucleotide-diphospho-sugar transferases"/>
    <property type="match status" value="1"/>
</dbReference>
<evidence type="ECO:0000313" key="3">
    <source>
        <dbReference type="Proteomes" id="UP000011777"/>
    </source>
</evidence>
<reference evidence="2 3" key="1">
    <citation type="submission" date="2013-02" db="EMBL/GenBank/DDBJ databases">
        <title>Genome sequence of Candida maltosa Xu316, a potential industrial strain for xylitol and ethanol production.</title>
        <authorList>
            <person name="Yu J."/>
            <person name="Wang Q."/>
            <person name="Geng X."/>
            <person name="Bao W."/>
            <person name="He P."/>
            <person name="Cai J."/>
        </authorList>
    </citation>
    <scope>NUCLEOTIDE SEQUENCE [LARGE SCALE GENOMIC DNA]</scope>
    <source>
        <strain evidence="3">Xu316</strain>
    </source>
</reference>
<feature type="domain" description="Nucleotidyl transferase" evidence="1">
    <location>
        <begin position="15"/>
        <end position="147"/>
    </location>
</feature>
<name>M3IHA3_CANMX</name>
<organism evidence="2 3">
    <name type="scientific">Candida maltosa (strain Xu316)</name>
    <name type="common">Yeast</name>
    <dbReference type="NCBI Taxonomy" id="1245528"/>
    <lineage>
        <taxon>Eukaryota</taxon>
        <taxon>Fungi</taxon>
        <taxon>Dikarya</taxon>
        <taxon>Ascomycota</taxon>
        <taxon>Saccharomycotina</taxon>
        <taxon>Pichiomycetes</taxon>
        <taxon>Debaryomycetaceae</taxon>
        <taxon>Candida/Lodderomyces clade</taxon>
        <taxon>Candida</taxon>
    </lineage>
</organism>
<dbReference type="FunFam" id="3.90.550.10:FF:000066">
    <property type="entry name" value="Translation initiation factor eIF-2B subunit epsilon"/>
    <property type="match status" value="1"/>
</dbReference>
<proteinExistence type="predicted"/>
<comment type="caution">
    <text evidence="2">The sequence shown here is derived from an EMBL/GenBank/DDBJ whole genome shotgun (WGS) entry which is preliminary data.</text>
</comment>
<evidence type="ECO:0000313" key="2">
    <source>
        <dbReference type="EMBL" id="EMG45676.1"/>
    </source>
</evidence>
<keyword evidence="2" id="KW-0648">Protein biosynthesis</keyword>
<dbReference type="CDD" id="cd04197">
    <property type="entry name" value="eIF-2B_epsilon_N"/>
    <property type="match status" value="1"/>
</dbReference>